<protein>
    <submittedName>
        <fullName evidence="1">Uncharacterized protein</fullName>
    </submittedName>
</protein>
<dbReference type="EMBL" id="ML996690">
    <property type="protein sequence ID" value="KAF2403273.1"/>
    <property type="molecule type" value="Genomic_DNA"/>
</dbReference>
<keyword evidence="2" id="KW-1185">Reference proteome</keyword>
<accession>A0A6G1I4P8</accession>
<reference evidence="1" key="1">
    <citation type="journal article" date="2020" name="Stud. Mycol.">
        <title>101 Dothideomycetes genomes: a test case for predicting lifestyles and emergence of pathogens.</title>
        <authorList>
            <person name="Haridas S."/>
            <person name="Albert R."/>
            <person name="Binder M."/>
            <person name="Bloem J."/>
            <person name="Labutti K."/>
            <person name="Salamov A."/>
            <person name="Andreopoulos B."/>
            <person name="Baker S."/>
            <person name="Barry K."/>
            <person name="Bills G."/>
            <person name="Bluhm B."/>
            <person name="Cannon C."/>
            <person name="Castanera R."/>
            <person name="Culley D."/>
            <person name="Daum C."/>
            <person name="Ezra D."/>
            <person name="Gonzalez J."/>
            <person name="Henrissat B."/>
            <person name="Kuo A."/>
            <person name="Liang C."/>
            <person name="Lipzen A."/>
            <person name="Lutzoni F."/>
            <person name="Magnuson J."/>
            <person name="Mondo S."/>
            <person name="Nolan M."/>
            <person name="Ohm R."/>
            <person name="Pangilinan J."/>
            <person name="Park H.-J."/>
            <person name="Ramirez L."/>
            <person name="Alfaro M."/>
            <person name="Sun H."/>
            <person name="Tritt A."/>
            <person name="Yoshinaga Y."/>
            <person name="Zwiers L.-H."/>
            <person name="Turgeon B."/>
            <person name="Goodwin S."/>
            <person name="Spatafora J."/>
            <person name="Crous P."/>
            <person name="Grigoriev I."/>
        </authorList>
    </citation>
    <scope>NUCLEOTIDE SEQUENCE</scope>
    <source>
        <strain evidence="1">CBS 262.69</strain>
    </source>
</reference>
<evidence type="ECO:0000313" key="2">
    <source>
        <dbReference type="Proteomes" id="UP000799640"/>
    </source>
</evidence>
<evidence type="ECO:0000313" key="1">
    <source>
        <dbReference type="EMBL" id="KAF2403273.1"/>
    </source>
</evidence>
<organism evidence="1 2">
    <name type="scientific">Trichodelitschia bisporula</name>
    <dbReference type="NCBI Taxonomy" id="703511"/>
    <lineage>
        <taxon>Eukaryota</taxon>
        <taxon>Fungi</taxon>
        <taxon>Dikarya</taxon>
        <taxon>Ascomycota</taxon>
        <taxon>Pezizomycotina</taxon>
        <taxon>Dothideomycetes</taxon>
        <taxon>Dothideomycetes incertae sedis</taxon>
        <taxon>Phaeotrichales</taxon>
        <taxon>Phaeotrichaceae</taxon>
        <taxon>Trichodelitschia</taxon>
    </lineage>
</organism>
<name>A0A6G1I4P8_9PEZI</name>
<sequence>MENRPCEAALASRSIRILGFSLVARGVAGAQGTLASCIFILALSPRNIGCAGLSASRRLKVIEIVCQHPKYNI</sequence>
<dbReference type="Proteomes" id="UP000799640">
    <property type="component" value="Unassembled WGS sequence"/>
</dbReference>
<proteinExistence type="predicted"/>
<gene>
    <name evidence="1" type="ORF">EJ06DRAFT_324927</name>
</gene>
<dbReference type="AlphaFoldDB" id="A0A6G1I4P8"/>